<dbReference type="InterPro" id="IPR057545">
    <property type="entry name" value="SseK_NleB"/>
</dbReference>
<comment type="similarity">
    <text evidence="12">Belongs to the glycosyltransferase NleB family.</text>
</comment>
<evidence type="ECO:0000256" key="4">
    <source>
        <dbReference type="ARBA" id="ARBA00022525"/>
    </source>
</evidence>
<evidence type="ECO:0000256" key="11">
    <source>
        <dbReference type="ARBA" id="ARBA00093251"/>
    </source>
</evidence>
<keyword evidence="7" id="KW-0808">Transferase</keyword>
<dbReference type="Pfam" id="PF24688">
    <property type="entry name" value="SseK_NleB"/>
    <property type="match status" value="1"/>
</dbReference>
<dbReference type="Proteomes" id="UP000254718">
    <property type="component" value="Unassembled WGS sequence"/>
</dbReference>
<dbReference type="GO" id="GO:0043657">
    <property type="term" value="C:host cell"/>
    <property type="evidence" value="ECO:0007669"/>
    <property type="project" value="UniProtKB-SubCell"/>
</dbReference>
<proteinExistence type="inferred from homology"/>
<keyword evidence="10" id="KW-0464">Manganese</keyword>
<keyword evidence="9" id="KW-0843">Virulence</keyword>
<dbReference type="GO" id="GO:0046872">
    <property type="term" value="F:metal ion binding"/>
    <property type="evidence" value="ECO:0007669"/>
    <property type="project" value="UniProtKB-KW"/>
</dbReference>
<evidence type="ECO:0000256" key="3">
    <source>
        <dbReference type="ARBA" id="ARBA00004613"/>
    </source>
</evidence>
<evidence type="ECO:0000256" key="10">
    <source>
        <dbReference type="ARBA" id="ARBA00023211"/>
    </source>
</evidence>
<evidence type="ECO:0000256" key="6">
    <source>
        <dbReference type="ARBA" id="ARBA00022676"/>
    </source>
</evidence>
<evidence type="ECO:0000313" key="14">
    <source>
        <dbReference type="Proteomes" id="UP000254718"/>
    </source>
</evidence>
<gene>
    <name evidence="13" type="ORF">NCTC8333_04018</name>
</gene>
<dbReference type="GO" id="GO:0016757">
    <property type="term" value="F:glycosyltransferase activity"/>
    <property type="evidence" value="ECO:0007669"/>
    <property type="project" value="UniProtKB-KW"/>
</dbReference>
<protein>
    <submittedName>
        <fullName evidence="13">T3SS effector NleB</fullName>
    </submittedName>
</protein>
<evidence type="ECO:0000256" key="9">
    <source>
        <dbReference type="ARBA" id="ARBA00023026"/>
    </source>
</evidence>
<dbReference type="GO" id="GO:0005576">
    <property type="term" value="C:extracellular region"/>
    <property type="evidence" value="ECO:0007669"/>
    <property type="project" value="UniProtKB-SubCell"/>
</dbReference>
<evidence type="ECO:0000256" key="12">
    <source>
        <dbReference type="ARBA" id="ARBA00093451"/>
    </source>
</evidence>
<evidence type="ECO:0000313" key="13">
    <source>
        <dbReference type="EMBL" id="STM25016.1"/>
    </source>
</evidence>
<keyword evidence="5" id="KW-0800">Toxin</keyword>
<evidence type="ECO:0000256" key="2">
    <source>
        <dbReference type="ARBA" id="ARBA00004340"/>
    </source>
</evidence>
<comment type="catalytic activity">
    <reaction evidence="11">
        <text>L-arginyl-[protein] + UDP-N-acetyl-alpha-D-glucosamine = N(omega)-(N-acetyl-beta-D-glucosaminyl)-L-arginyl-[protein] + UDP + H(+)</text>
        <dbReference type="Rhea" id="RHEA:66632"/>
        <dbReference type="Rhea" id="RHEA-COMP:10532"/>
        <dbReference type="Rhea" id="RHEA-COMP:17079"/>
        <dbReference type="ChEBI" id="CHEBI:15378"/>
        <dbReference type="ChEBI" id="CHEBI:29965"/>
        <dbReference type="ChEBI" id="CHEBI:57705"/>
        <dbReference type="ChEBI" id="CHEBI:58223"/>
        <dbReference type="ChEBI" id="CHEBI:167322"/>
    </reaction>
    <physiologicalReaction direction="left-to-right" evidence="11">
        <dbReference type="Rhea" id="RHEA:66633"/>
    </physiologicalReaction>
</comment>
<evidence type="ECO:0000256" key="5">
    <source>
        <dbReference type="ARBA" id="ARBA00022656"/>
    </source>
</evidence>
<evidence type="ECO:0000256" key="7">
    <source>
        <dbReference type="ARBA" id="ARBA00022679"/>
    </source>
</evidence>
<comment type="subcellular location">
    <subcellularLocation>
        <location evidence="2">Host cell</location>
    </subcellularLocation>
    <subcellularLocation>
        <location evidence="3">Secreted</location>
    </subcellularLocation>
</comment>
<reference evidence="13 14" key="1">
    <citation type="submission" date="2018-06" db="EMBL/GenBank/DDBJ databases">
        <authorList>
            <consortium name="Pathogen Informatics"/>
            <person name="Doyle S."/>
        </authorList>
    </citation>
    <scope>NUCLEOTIDE SEQUENCE [LARGE SCALE GENOMIC DNA]</scope>
    <source>
        <strain evidence="13 14">NCTC8333</strain>
    </source>
</reference>
<accession>A0AAX2KEZ0</accession>
<evidence type="ECO:0000256" key="8">
    <source>
        <dbReference type="ARBA" id="ARBA00022723"/>
    </source>
</evidence>
<evidence type="ECO:0000256" key="1">
    <source>
        <dbReference type="ARBA" id="ARBA00001936"/>
    </source>
</evidence>
<dbReference type="GO" id="GO:0090729">
    <property type="term" value="F:toxin activity"/>
    <property type="evidence" value="ECO:0007669"/>
    <property type="project" value="UniProtKB-KW"/>
</dbReference>
<comment type="caution">
    <text evidence="13">The sequence shown here is derived from an EMBL/GenBank/DDBJ whole genome shotgun (WGS) entry which is preliminary data.</text>
</comment>
<dbReference type="AlphaFoldDB" id="A0AAX2KEZ0"/>
<keyword evidence="4" id="KW-0964">Secreted</keyword>
<keyword evidence="6" id="KW-0328">Glycosyltransferase</keyword>
<name>A0AAX2KEZ0_ECOLX</name>
<sequence>MHVDRRNDSVNIENSAIIVNRSNHPALLEGLSFMHSKVDAHPYYDGLGKGVKKYFNFTPLHNYNHFCDFVEFKHPNMIMNTSQYTCSSW</sequence>
<organism evidence="13 14">
    <name type="scientific">Escherichia coli</name>
    <dbReference type="NCBI Taxonomy" id="562"/>
    <lineage>
        <taxon>Bacteria</taxon>
        <taxon>Pseudomonadati</taxon>
        <taxon>Pseudomonadota</taxon>
        <taxon>Gammaproteobacteria</taxon>
        <taxon>Enterobacterales</taxon>
        <taxon>Enterobacteriaceae</taxon>
        <taxon>Escherichia</taxon>
    </lineage>
</organism>
<comment type="cofactor">
    <cofactor evidence="1">
        <name>Mn(2+)</name>
        <dbReference type="ChEBI" id="CHEBI:29035"/>
    </cofactor>
</comment>
<keyword evidence="8" id="KW-0479">Metal-binding</keyword>
<dbReference type="EMBL" id="UGFE01000002">
    <property type="protein sequence ID" value="STM25016.1"/>
    <property type="molecule type" value="Genomic_DNA"/>
</dbReference>